<dbReference type="OrthoDB" id="4871367at2"/>
<dbReference type="Proteomes" id="UP000176288">
    <property type="component" value="Chromosome"/>
</dbReference>
<feature type="binding site" evidence="3">
    <location>
        <position position="306"/>
    </location>
    <ligand>
        <name>Mg(2+)</name>
        <dbReference type="ChEBI" id="CHEBI:18420"/>
        <label>1</label>
    </ligand>
</feature>
<dbReference type="GO" id="GO:0046872">
    <property type="term" value="F:metal ion binding"/>
    <property type="evidence" value="ECO:0007669"/>
    <property type="project" value="UniProtKB-KW"/>
</dbReference>
<comment type="similarity">
    <text evidence="1">Belongs to the ADP-ribosylglycohydrolase family.</text>
</comment>
<evidence type="ECO:0000256" key="2">
    <source>
        <dbReference type="ARBA" id="ARBA00022801"/>
    </source>
</evidence>
<evidence type="ECO:0008006" key="6">
    <source>
        <dbReference type="Google" id="ProtNLM"/>
    </source>
</evidence>
<dbReference type="PANTHER" id="PTHR16222">
    <property type="entry name" value="ADP-RIBOSYLGLYCOHYDROLASE"/>
    <property type="match status" value="1"/>
</dbReference>
<feature type="binding site" evidence="3">
    <location>
        <position position="45"/>
    </location>
    <ligand>
        <name>Mg(2+)</name>
        <dbReference type="ChEBI" id="CHEBI:18420"/>
        <label>1</label>
    </ligand>
</feature>
<dbReference type="InterPro" id="IPR050792">
    <property type="entry name" value="ADP-ribosylglycohydrolase"/>
</dbReference>
<evidence type="ECO:0000256" key="3">
    <source>
        <dbReference type="PIRSR" id="PIRSR605502-1"/>
    </source>
</evidence>
<dbReference type="SUPFAM" id="SSF101478">
    <property type="entry name" value="ADP-ribosylglycohydrolase"/>
    <property type="match status" value="1"/>
</dbReference>
<sequence length="355" mass="39219">MLENHIAGGIYGLALGDAWGRETEFSNYDFIDEDQLEIPPELIITDDTQMSLYVLTAIEKIVKTPGLLDQLNEHHDDAITKARKIFADEFLIYLNDPDNTSLRAPGITVTDSLINWEKHRAHNLPDLTGVEGALDNHSKGCGTIMRAPWIGLLNWSENLTITLAFIQSQTTHNHLAAHLSAAQGALMVHRIMAEVEKHPENPSPKSQTQWWLETSKDVTQKVLEVAKQLAGPSPEEQAEFITTVKNAEKLLNDPEAKTKYNNQDLSAIFGAGWVAEQLYATALAASTLYADQPIEAIRSLVHTSGDSDSLAAVGGAFVGCLNGLNALGNDFLNRFEPRYQKELVEAVERVLTLRK</sequence>
<keyword evidence="5" id="KW-1185">Reference proteome</keyword>
<dbReference type="RefSeq" id="WP_071164043.1">
    <property type="nucleotide sequence ID" value="NZ_CP017812.1"/>
</dbReference>
<dbReference type="Gene3D" id="1.10.4080.10">
    <property type="entry name" value="ADP-ribosylation/Crystallin J1"/>
    <property type="match status" value="1"/>
</dbReference>
<proteinExistence type="inferred from homology"/>
<feature type="binding site" evidence="3">
    <location>
        <position position="309"/>
    </location>
    <ligand>
        <name>Mg(2+)</name>
        <dbReference type="ChEBI" id="CHEBI:18420"/>
        <label>1</label>
    </ligand>
</feature>
<name>A0A1D9MJU6_9ACTO</name>
<dbReference type="GO" id="GO:0016787">
    <property type="term" value="F:hydrolase activity"/>
    <property type="evidence" value="ECO:0007669"/>
    <property type="project" value="UniProtKB-KW"/>
</dbReference>
<dbReference type="Pfam" id="PF03747">
    <property type="entry name" value="ADP_ribosyl_GH"/>
    <property type="match status" value="1"/>
</dbReference>
<reference evidence="4 5" key="1">
    <citation type="submission" date="2016-10" db="EMBL/GenBank/DDBJ databases">
        <title>Actinomyces aegypiusis sp. nov., isolated from the Aegypius monachus in Qinghai Tibet Plateau China.</title>
        <authorList>
            <person name="Wang Y."/>
        </authorList>
    </citation>
    <scope>NUCLEOTIDE SEQUENCE [LARGE SCALE GENOMIC DNA]</scope>
    <source>
        <strain evidence="4 5">VUL4_3</strain>
    </source>
</reference>
<protein>
    <recommendedName>
        <fullName evidence="6">ADP-ribosylglycohydrolase</fullName>
    </recommendedName>
</protein>
<evidence type="ECO:0000256" key="1">
    <source>
        <dbReference type="ARBA" id="ARBA00010702"/>
    </source>
</evidence>
<dbReference type="KEGG" id="avu:BK816_04105"/>
<dbReference type="InterPro" id="IPR036705">
    <property type="entry name" value="Ribosyl_crysJ1_sf"/>
</dbReference>
<feature type="binding site" evidence="3">
    <location>
        <position position="47"/>
    </location>
    <ligand>
        <name>Mg(2+)</name>
        <dbReference type="ChEBI" id="CHEBI:18420"/>
        <label>1</label>
    </ligand>
</feature>
<accession>A0A1D9MJU6</accession>
<evidence type="ECO:0000313" key="5">
    <source>
        <dbReference type="Proteomes" id="UP000176288"/>
    </source>
</evidence>
<organism evidence="4 5">
    <name type="scientific">Boudabousia tangfeifanii</name>
    <dbReference type="NCBI Taxonomy" id="1912795"/>
    <lineage>
        <taxon>Bacteria</taxon>
        <taxon>Bacillati</taxon>
        <taxon>Actinomycetota</taxon>
        <taxon>Actinomycetes</taxon>
        <taxon>Actinomycetales</taxon>
        <taxon>Actinomycetaceae</taxon>
        <taxon>Boudabousia</taxon>
    </lineage>
</organism>
<dbReference type="EMBL" id="CP017812">
    <property type="protein sequence ID" value="AOZ72577.1"/>
    <property type="molecule type" value="Genomic_DNA"/>
</dbReference>
<dbReference type="PANTHER" id="PTHR16222:SF24">
    <property type="entry name" value="ADP-RIBOSYLHYDROLASE ARH3"/>
    <property type="match status" value="1"/>
</dbReference>
<dbReference type="STRING" id="1912795.BK816_04105"/>
<gene>
    <name evidence="4" type="ORF">BK816_04105</name>
</gene>
<dbReference type="AlphaFoldDB" id="A0A1D9MJU6"/>
<keyword evidence="2" id="KW-0378">Hydrolase</keyword>
<dbReference type="InterPro" id="IPR005502">
    <property type="entry name" value="Ribosyl_crysJ1"/>
</dbReference>
<keyword evidence="3" id="KW-0460">Magnesium</keyword>
<comment type="cofactor">
    <cofactor evidence="3">
        <name>Mg(2+)</name>
        <dbReference type="ChEBI" id="CHEBI:18420"/>
    </cofactor>
    <text evidence="3">Binds 2 magnesium ions per subunit.</text>
</comment>
<keyword evidence="3" id="KW-0479">Metal-binding</keyword>
<feature type="binding site" evidence="3">
    <location>
        <position position="46"/>
    </location>
    <ligand>
        <name>Mg(2+)</name>
        <dbReference type="ChEBI" id="CHEBI:18420"/>
        <label>1</label>
    </ligand>
</feature>
<evidence type="ECO:0000313" key="4">
    <source>
        <dbReference type="EMBL" id="AOZ72577.1"/>
    </source>
</evidence>
<feature type="binding site" evidence="3">
    <location>
        <position position="308"/>
    </location>
    <ligand>
        <name>Mg(2+)</name>
        <dbReference type="ChEBI" id="CHEBI:18420"/>
        <label>1</label>
    </ligand>
</feature>